<dbReference type="PANTHER" id="PTHR33377">
    <property type="entry name" value="OS10G0134700 PROTEIN-RELATED"/>
    <property type="match status" value="1"/>
</dbReference>
<protein>
    <submittedName>
        <fullName evidence="2">Uncharacterized protein</fullName>
    </submittedName>
</protein>
<gene>
    <name evidence="2" type="ORF">HU200_016392</name>
</gene>
<dbReference type="AlphaFoldDB" id="A0A835KH89"/>
<sequence>MDMHNRARKEPSPASLPKPSSSSLNRDRFRSQGGGAAAAVLKCRRANPVRPWPRCGRGDDKSTENMERLEMAHIKMESVLHVTDKWQITDVPLLRWRSKLKRAAQECGDALQRCKLRAIEEQEIRQRVSQSSFPKRVAYATRSFVSSITGSGHDEPRSSSTNTVRRS</sequence>
<feature type="compositionally biased region" description="Basic and acidic residues" evidence="1">
    <location>
        <begin position="1"/>
        <end position="11"/>
    </location>
</feature>
<keyword evidence="3" id="KW-1185">Reference proteome</keyword>
<feature type="region of interest" description="Disordered" evidence="1">
    <location>
        <begin position="146"/>
        <end position="167"/>
    </location>
</feature>
<accession>A0A835KH89</accession>
<dbReference type="OrthoDB" id="584137at2759"/>
<feature type="compositionally biased region" description="Low complexity" evidence="1">
    <location>
        <begin position="12"/>
        <end position="23"/>
    </location>
</feature>
<comment type="caution">
    <text evidence="2">The sequence shown here is derived from an EMBL/GenBank/DDBJ whole genome shotgun (WGS) entry which is preliminary data.</text>
</comment>
<dbReference type="PANTHER" id="PTHR33377:SF95">
    <property type="entry name" value="EXPRESSED PROTEIN"/>
    <property type="match status" value="1"/>
</dbReference>
<evidence type="ECO:0000256" key="1">
    <source>
        <dbReference type="SAM" id="MobiDB-lite"/>
    </source>
</evidence>
<organism evidence="2 3">
    <name type="scientific">Digitaria exilis</name>
    <dbReference type="NCBI Taxonomy" id="1010633"/>
    <lineage>
        <taxon>Eukaryota</taxon>
        <taxon>Viridiplantae</taxon>
        <taxon>Streptophyta</taxon>
        <taxon>Embryophyta</taxon>
        <taxon>Tracheophyta</taxon>
        <taxon>Spermatophyta</taxon>
        <taxon>Magnoliopsida</taxon>
        <taxon>Liliopsida</taxon>
        <taxon>Poales</taxon>
        <taxon>Poaceae</taxon>
        <taxon>PACMAD clade</taxon>
        <taxon>Panicoideae</taxon>
        <taxon>Panicodae</taxon>
        <taxon>Paniceae</taxon>
        <taxon>Anthephorinae</taxon>
        <taxon>Digitaria</taxon>
    </lineage>
</organism>
<reference evidence="2" key="1">
    <citation type="submission" date="2020-07" db="EMBL/GenBank/DDBJ databases">
        <title>Genome sequence and genetic diversity analysis of an under-domesticated orphan crop, white fonio (Digitaria exilis).</title>
        <authorList>
            <person name="Bennetzen J.L."/>
            <person name="Chen S."/>
            <person name="Ma X."/>
            <person name="Wang X."/>
            <person name="Yssel A.E.J."/>
            <person name="Chaluvadi S.R."/>
            <person name="Johnson M."/>
            <person name="Gangashetty P."/>
            <person name="Hamidou F."/>
            <person name="Sanogo M.D."/>
            <person name="Zwaenepoel A."/>
            <person name="Wallace J."/>
            <person name="Van De Peer Y."/>
            <person name="Van Deynze A."/>
        </authorList>
    </citation>
    <scope>NUCLEOTIDE SEQUENCE</scope>
    <source>
        <tissue evidence="2">Leaves</tissue>
    </source>
</reference>
<feature type="compositionally biased region" description="Polar residues" evidence="1">
    <location>
        <begin position="158"/>
        <end position="167"/>
    </location>
</feature>
<evidence type="ECO:0000313" key="2">
    <source>
        <dbReference type="EMBL" id="KAF8731337.1"/>
    </source>
</evidence>
<proteinExistence type="predicted"/>
<name>A0A835KH89_9POAL</name>
<dbReference type="EMBL" id="JACEFO010001608">
    <property type="protein sequence ID" value="KAF8731337.1"/>
    <property type="molecule type" value="Genomic_DNA"/>
</dbReference>
<feature type="region of interest" description="Disordered" evidence="1">
    <location>
        <begin position="1"/>
        <end position="37"/>
    </location>
</feature>
<evidence type="ECO:0000313" key="3">
    <source>
        <dbReference type="Proteomes" id="UP000636709"/>
    </source>
</evidence>
<dbReference type="Proteomes" id="UP000636709">
    <property type="component" value="Unassembled WGS sequence"/>
</dbReference>